<evidence type="ECO:0000313" key="2">
    <source>
        <dbReference type="Proteomes" id="UP000012589"/>
    </source>
</evidence>
<dbReference type="STRING" id="1235802.C823_02011"/>
<dbReference type="HOGENOM" id="CLU_210260_0_0_9"/>
<protein>
    <submittedName>
        <fullName evidence="1">Uncharacterized protein</fullName>
    </submittedName>
</protein>
<accession>N2AFI4</accession>
<organism evidence="1 2">
    <name type="scientific">Eubacterium plexicaudatum ASF492</name>
    <dbReference type="NCBI Taxonomy" id="1235802"/>
    <lineage>
        <taxon>Bacteria</taxon>
        <taxon>Bacillati</taxon>
        <taxon>Bacillota</taxon>
        <taxon>Clostridia</taxon>
        <taxon>Eubacteriales</taxon>
        <taxon>Eubacteriaceae</taxon>
        <taxon>Eubacterium</taxon>
    </lineage>
</organism>
<dbReference type="AlphaFoldDB" id="N2AFI4"/>
<evidence type="ECO:0000313" key="1">
    <source>
        <dbReference type="EMBL" id="EMZ28167.1"/>
    </source>
</evidence>
<dbReference type="Proteomes" id="UP000012589">
    <property type="component" value="Unassembled WGS sequence"/>
</dbReference>
<proteinExistence type="predicted"/>
<gene>
    <name evidence="1" type="ORF">C823_02011</name>
</gene>
<sequence length="58" mass="6714">MVDKMNELELKDQAIKEFVNLQRVKNAADKDKEIAYQEKVLKARLQALGIPTEDLEIK</sequence>
<name>N2AFI4_9FIRM</name>
<keyword evidence="2" id="KW-1185">Reference proteome</keyword>
<dbReference type="EMBL" id="AQFT01000065">
    <property type="protein sequence ID" value="EMZ28167.1"/>
    <property type="molecule type" value="Genomic_DNA"/>
</dbReference>
<reference evidence="1 2" key="1">
    <citation type="journal article" date="2014" name="Genome Announc.">
        <title>Draft genome sequences of the altered schaedler flora, a defined bacterial community from gnotobiotic mice.</title>
        <authorList>
            <person name="Wannemuehler M.J."/>
            <person name="Overstreet A.M."/>
            <person name="Ward D.V."/>
            <person name="Phillips G.J."/>
        </authorList>
    </citation>
    <scope>NUCLEOTIDE SEQUENCE [LARGE SCALE GENOMIC DNA]</scope>
    <source>
        <strain evidence="1 2">ASF492</strain>
    </source>
</reference>
<comment type="caution">
    <text evidence="1">The sequence shown here is derived from an EMBL/GenBank/DDBJ whole genome shotgun (WGS) entry which is preliminary data.</text>
</comment>
<dbReference type="PATRIC" id="fig|1235802.3.peg.2131"/>